<name>A0A1E7ELE6_9STRA</name>
<dbReference type="EMBL" id="KV784400">
    <property type="protein sequence ID" value="OEU06741.1"/>
    <property type="molecule type" value="Genomic_DNA"/>
</dbReference>
<reference evidence="1 2" key="1">
    <citation type="submission" date="2016-09" db="EMBL/GenBank/DDBJ databases">
        <title>Extensive genetic diversity and differential bi-allelic expression allows diatom success in the polar Southern Ocean.</title>
        <authorList>
            <consortium name="DOE Joint Genome Institute"/>
            <person name="Mock T."/>
            <person name="Otillar R.P."/>
            <person name="Strauss J."/>
            <person name="Dupont C."/>
            <person name="Frickenhaus S."/>
            <person name="Maumus F."/>
            <person name="Mcmullan M."/>
            <person name="Sanges R."/>
            <person name="Schmutz J."/>
            <person name="Toseland A."/>
            <person name="Valas R."/>
            <person name="Veluchamy A."/>
            <person name="Ward B.J."/>
            <person name="Allen A."/>
            <person name="Barry K."/>
            <person name="Falciatore A."/>
            <person name="Ferrante M."/>
            <person name="Fortunato A.E."/>
            <person name="Gloeckner G."/>
            <person name="Gruber A."/>
            <person name="Hipkin R."/>
            <person name="Janech M."/>
            <person name="Kroth P."/>
            <person name="Leese F."/>
            <person name="Lindquist E."/>
            <person name="Lyon B.R."/>
            <person name="Martin J."/>
            <person name="Mayer C."/>
            <person name="Parker M."/>
            <person name="Quesneville H."/>
            <person name="Raymond J."/>
            <person name="Uhlig C."/>
            <person name="Valentin K.U."/>
            <person name="Worden A.Z."/>
            <person name="Armbrust E.V."/>
            <person name="Bowler C."/>
            <person name="Green B."/>
            <person name="Moulton V."/>
            <person name="Van Oosterhout C."/>
            <person name="Grigoriev I."/>
        </authorList>
    </citation>
    <scope>NUCLEOTIDE SEQUENCE [LARGE SCALE GENOMIC DNA]</scope>
    <source>
        <strain evidence="1 2">CCMP1102</strain>
    </source>
</reference>
<organism evidence="1 2">
    <name type="scientific">Fragilariopsis cylindrus CCMP1102</name>
    <dbReference type="NCBI Taxonomy" id="635003"/>
    <lineage>
        <taxon>Eukaryota</taxon>
        <taxon>Sar</taxon>
        <taxon>Stramenopiles</taxon>
        <taxon>Ochrophyta</taxon>
        <taxon>Bacillariophyta</taxon>
        <taxon>Bacillariophyceae</taxon>
        <taxon>Bacillariophycidae</taxon>
        <taxon>Bacillariales</taxon>
        <taxon>Bacillariaceae</taxon>
        <taxon>Fragilariopsis</taxon>
    </lineage>
</organism>
<dbReference type="InParanoid" id="A0A1E7ELE6"/>
<gene>
    <name evidence="1" type="ORF">FRACYDRAFT_253503</name>
</gene>
<evidence type="ECO:0000313" key="1">
    <source>
        <dbReference type="EMBL" id="OEU06741.1"/>
    </source>
</evidence>
<dbReference type="OrthoDB" id="10456872at2759"/>
<accession>A0A1E7ELE6</accession>
<evidence type="ECO:0000313" key="2">
    <source>
        <dbReference type="Proteomes" id="UP000095751"/>
    </source>
</evidence>
<dbReference type="Proteomes" id="UP000095751">
    <property type="component" value="Unassembled WGS sequence"/>
</dbReference>
<dbReference type="KEGG" id="fcy:FRACYDRAFT_253503"/>
<dbReference type="AlphaFoldDB" id="A0A1E7ELE6"/>
<proteinExistence type="predicted"/>
<sequence>MAIYELKVTHGFNDGAPNKRVAAMANIPSTTFPSLICRMIKKGLIERTSSGGGGDDGGATTSSIKITELGMEQVDPIDIPTSNEEAQQKIIEKLKGTKPRRIFDYLSDGKPHRKVDIMVAVDCTNPSTFAPMMSRELKKHGYIEYPEKGMVQLTDLCFPFGRDN</sequence>
<protein>
    <submittedName>
        <fullName evidence="1">Uncharacterized protein</fullName>
    </submittedName>
</protein>
<keyword evidence="2" id="KW-1185">Reference proteome</keyword>